<name>A0A1M4KZB0_9XANT</name>
<dbReference type="InterPro" id="IPR052715">
    <property type="entry name" value="RAYT_transposase"/>
</dbReference>
<dbReference type="InterPro" id="IPR036515">
    <property type="entry name" value="Transposase_17_sf"/>
</dbReference>
<dbReference type="PANTHER" id="PTHR36966:SF1">
    <property type="entry name" value="REP-ASSOCIATED TYROSINE TRANSPOSASE"/>
    <property type="match status" value="1"/>
</dbReference>
<evidence type="ECO:0000313" key="3">
    <source>
        <dbReference type="Proteomes" id="UP000184997"/>
    </source>
</evidence>
<dbReference type="SMART" id="SM01321">
    <property type="entry name" value="Y1_Tnp"/>
    <property type="match status" value="1"/>
</dbReference>
<reference evidence="3" key="1">
    <citation type="submission" date="2016-07" db="EMBL/GenBank/DDBJ databases">
        <authorList>
            <person name="Florea S."/>
            <person name="Webb J.S."/>
            <person name="Jaromczyk J."/>
            <person name="Schardl C.L."/>
        </authorList>
    </citation>
    <scope>NUCLEOTIDE SEQUENCE [LARGE SCALE GENOMIC DNA]</scope>
</reference>
<organism evidence="2 3">
    <name type="scientific">Xanthomonas graminis pv. graminis</name>
    <dbReference type="NCBI Taxonomy" id="134874"/>
    <lineage>
        <taxon>Bacteria</taxon>
        <taxon>Pseudomonadati</taxon>
        <taxon>Pseudomonadota</taxon>
        <taxon>Gammaproteobacteria</taxon>
        <taxon>Lysobacterales</taxon>
        <taxon>Lysobacteraceae</taxon>
        <taxon>Xanthomonas</taxon>
        <taxon>Xanthomonas translucens group</taxon>
        <taxon>Xanthomonas graminis</taxon>
    </lineage>
</organism>
<dbReference type="AlphaFoldDB" id="A0A1M4KZB0"/>
<protein>
    <recommendedName>
        <fullName evidence="1">Transposase IS200-like domain-containing protein</fullName>
    </recommendedName>
</protein>
<dbReference type="Proteomes" id="UP000184997">
    <property type="component" value="Unassembled WGS sequence"/>
</dbReference>
<proteinExistence type="predicted"/>
<dbReference type="EMBL" id="FLUK01000006">
    <property type="protein sequence ID" value="SBV86165.1"/>
    <property type="molecule type" value="Genomic_DNA"/>
</dbReference>
<dbReference type="GO" id="GO:0006313">
    <property type="term" value="P:DNA transposition"/>
    <property type="evidence" value="ECO:0007669"/>
    <property type="project" value="InterPro"/>
</dbReference>
<dbReference type="PANTHER" id="PTHR36966">
    <property type="entry name" value="REP-ASSOCIATED TYROSINE TRANSPOSASE"/>
    <property type="match status" value="1"/>
</dbReference>
<dbReference type="InterPro" id="IPR002686">
    <property type="entry name" value="Transposase_17"/>
</dbReference>
<accession>A0A1M4KZB0</accession>
<gene>
    <name evidence="2" type="ORF">XTGNCPPB3709_0057</name>
</gene>
<dbReference type="Pfam" id="PF01797">
    <property type="entry name" value="Y1_Tnp"/>
    <property type="match status" value="1"/>
</dbReference>
<feature type="domain" description="Transposase IS200-like" evidence="1">
    <location>
        <begin position="31"/>
        <end position="146"/>
    </location>
</feature>
<dbReference type="SUPFAM" id="SSF143422">
    <property type="entry name" value="Transposase IS200-like"/>
    <property type="match status" value="1"/>
</dbReference>
<dbReference type="Gene3D" id="3.30.70.1290">
    <property type="entry name" value="Transposase IS200-like"/>
    <property type="match status" value="1"/>
</dbReference>
<dbReference type="GO" id="GO:0004803">
    <property type="term" value="F:transposase activity"/>
    <property type="evidence" value="ECO:0007669"/>
    <property type="project" value="InterPro"/>
</dbReference>
<dbReference type="RefSeq" id="WP_009573434.1">
    <property type="nucleotide sequence ID" value="NZ_LHSI01000001.1"/>
</dbReference>
<dbReference type="GO" id="GO:0043565">
    <property type="term" value="F:sequence-specific DNA binding"/>
    <property type="evidence" value="ECO:0007669"/>
    <property type="project" value="TreeGrafter"/>
</dbReference>
<sequence length="189" mass="21141">MAPPYPSDEAGGMHMQPPRGYRALRAGRCTEAGRIYLVTAVTCERQRLFDDWRCAWAAAACLANSGTWHDAQLLCWVLMPDHWHGLLQLEGDGPLAGVMQNAKARAARAVNLARGRGGTVWMPGFHDHALRHERDLLPCARYIVANPLRAGLVDRLGRYPYWDAVWLDVAKDRSARSDTVTRMAHRRSG</sequence>
<dbReference type="NCBIfam" id="NF047646">
    <property type="entry name" value="REP_Tyr_transpos"/>
    <property type="match status" value="1"/>
</dbReference>
<evidence type="ECO:0000313" key="2">
    <source>
        <dbReference type="EMBL" id="SBV86165.1"/>
    </source>
</evidence>
<evidence type="ECO:0000259" key="1">
    <source>
        <dbReference type="SMART" id="SM01321"/>
    </source>
</evidence>